<dbReference type="EMBL" id="SDHX01000002">
    <property type="protein sequence ID" value="RXK53746.1"/>
    <property type="molecule type" value="Genomic_DNA"/>
</dbReference>
<protein>
    <submittedName>
        <fullName evidence="2">Zinc ribbon domain-containing protein</fullName>
    </submittedName>
</protein>
<comment type="caution">
    <text evidence="2">The sequence shown here is derived from an EMBL/GenBank/DDBJ whole genome shotgun (WGS) entry which is preliminary data.</text>
</comment>
<proteinExistence type="predicted"/>
<evidence type="ECO:0000313" key="2">
    <source>
        <dbReference type="EMBL" id="RXK53746.1"/>
    </source>
</evidence>
<reference evidence="2 3" key="1">
    <citation type="submission" date="2019-01" db="EMBL/GenBank/DDBJ databases">
        <title>Lacunisphaera sp. strain TWA-58.</title>
        <authorList>
            <person name="Chen W.-M."/>
        </authorList>
    </citation>
    <scope>NUCLEOTIDE SEQUENCE [LARGE SCALE GENOMIC DNA]</scope>
    <source>
        <strain evidence="2 3">TWA-58</strain>
    </source>
</reference>
<dbReference type="Proteomes" id="UP000290218">
    <property type="component" value="Unassembled WGS sequence"/>
</dbReference>
<gene>
    <name evidence="2" type="ORF">ESB00_18850</name>
</gene>
<sequence>MPRDFVAPTECPVCGAAVPRNARACPGCGADERSGWNEEATRYDGLNLPDSAFEDEPPAQSRRAPGWLWPLVGFVTLAAIIAAFIFR</sequence>
<evidence type="ECO:0000313" key="3">
    <source>
        <dbReference type="Proteomes" id="UP000290218"/>
    </source>
</evidence>
<evidence type="ECO:0000256" key="1">
    <source>
        <dbReference type="SAM" id="Phobius"/>
    </source>
</evidence>
<keyword evidence="1" id="KW-1133">Transmembrane helix</keyword>
<name>A0A4V1M646_9BACT</name>
<organism evidence="2 3">
    <name type="scientific">Oleiharenicola lentus</name>
    <dbReference type="NCBI Taxonomy" id="2508720"/>
    <lineage>
        <taxon>Bacteria</taxon>
        <taxon>Pseudomonadati</taxon>
        <taxon>Verrucomicrobiota</taxon>
        <taxon>Opitutia</taxon>
        <taxon>Opitutales</taxon>
        <taxon>Opitutaceae</taxon>
        <taxon>Oleiharenicola</taxon>
    </lineage>
</organism>
<dbReference type="AlphaFoldDB" id="A0A4V1M646"/>
<accession>A0A4V1M646</accession>
<keyword evidence="1" id="KW-0472">Membrane</keyword>
<feature type="transmembrane region" description="Helical" evidence="1">
    <location>
        <begin position="67"/>
        <end position="86"/>
    </location>
</feature>
<keyword evidence="3" id="KW-1185">Reference proteome</keyword>
<keyword evidence="1" id="KW-0812">Transmembrane</keyword>